<dbReference type="AlphaFoldDB" id="A0A3P5XXQ0"/>
<feature type="transmembrane region" description="Helical" evidence="1">
    <location>
        <begin position="7"/>
        <end position="28"/>
    </location>
</feature>
<sequence length="133" mass="15562">MKKIKNILSFFLIYLVIFILILNLQYVYRFDSDSDFFTLLMYSSIFSITFSMIPLFFFGVSWFILNILSTKALHIKSILKPALIFLITVISTYTFMEIMYNDSFLSIITTISTVLTLISLFYINLRGNNKVLI</sequence>
<dbReference type="EMBL" id="UXAV01000076">
    <property type="protein sequence ID" value="VDC33910.1"/>
    <property type="molecule type" value="Genomic_DNA"/>
</dbReference>
<keyword evidence="3" id="KW-1185">Reference proteome</keyword>
<keyword evidence="1" id="KW-0472">Membrane</keyword>
<accession>A0A3P5XXQ0</accession>
<name>A0A3P5XXQ0_9BACL</name>
<organism evidence="2 3">
    <name type="scientific">Filibacter tadaridae</name>
    <dbReference type="NCBI Taxonomy" id="2483811"/>
    <lineage>
        <taxon>Bacteria</taxon>
        <taxon>Bacillati</taxon>
        <taxon>Bacillota</taxon>
        <taxon>Bacilli</taxon>
        <taxon>Bacillales</taxon>
        <taxon>Caryophanaceae</taxon>
        <taxon>Filibacter</taxon>
    </lineage>
</organism>
<keyword evidence="1" id="KW-1133">Transmembrane helix</keyword>
<protein>
    <submittedName>
        <fullName evidence="2">Uncharacterized protein</fullName>
    </submittedName>
</protein>
<evidence type="ECO:0000313" key="3">
    <source>
        <dbReference type="Proteomes" id="UP000270468"/>
    </source>
</evidence>
<dbReference type="Proteomes" id="UP000270468">
    <property type="component" value="Unassembled WGS sequence"/>
</dbReference>
<gene>
    <name evidence="2" type="ORF">FILTAD_03088</name>
</gene>
<feature type="transmembrane region" description="Helical" evidence="1">
    <location>
        <begin position="104"/>
        <end position="125"/>
    </location>
</feature>
<evidence type="ECO:0000256" key="1">
    <source>
        <dbReference type="SAM" id="Phobius"/>
    </source>
</evidence>
<proteinExistence type="predicted"/>
<feature type="transmembrane region" description="Helical" evidence="1">
    <location>
        <begin position="40"/>
        <end position="65"/>
    </location>
</feature>
<feature type="transmembrane region" description="Helical" evidence="1">
    <location>
        <begin position="77"/>
        <end position="98"/>
    </location>
</feature>
<reference evidence="2 3" key="1">
    <citation type="submission" date="2018-11" db="EMBL/GenBank/DDBJ databases">
        <authorList>
            <person name="Criscuolo A."/>
        </authorList>
    </citation>
    <scope>NUCLEOTIDE SEQUENCE [LARGE SCALE GENOMIC DNA]</scope>
    <source>
        <strain evidence="2">ATB-66</strain>
    </source>
</reference>
<evidence type="ECO:0000313" key="2">
    <source>
        <dbReference type="EMBL" id="VDC33910.1"/>
    </source>
</evidence>
<keyword evidence="1" id="KW-0812">Transmembrane</keyword>